<gene>
    <name evidence="3" type="ORF">GAQ34_06390</name>
</gene>
<dbReference type="Proteomes" id="UP000442334">
    <property type="component" value="Unassembled WGS sequence"/>
</dbReference>
<proteinExistence type="predicted"/>
<feature type="transmembrane region" description="Helical" evidence="1">
    <location>
        <begin position="20"/>
        <end position="38"/>
    </location>
</feature>
<keyword evidence="1" id="KW-0472">Membrane</keyword>
<feature type="transmembrane region" description="Helical" evidence="1">
    <location>
        <begin position="47"/>
        <end position="68"/>
    </location>
</feature>
<sequence>MKFVHYINSPLLWKDSTNTAFAILAGIETLFAVSAISLEKFWGDYSWIIKLLFVIVIFLIIDVVIFIIKHSLAKDGISLNIRGIKVNIRKGDIFKANGWKVIAFNEYFDTQVDDIIIAHNTLNGKFIDNYVADINELNKIISSENDDNTSFKRRTRNNRSIFPLGRIIRYKDYMLLAFTHFDNNQAHLTQKDYENCLRVMWAEISRTYANKPIFIPLLGSGITRFDGTPHKSNFDLLRCMLCTLRTSGVNINQTITILLTEEAMQSINIYEIKGVK</sequence>
<dbReference type="AlphaFoldDB" id="A0A7J5HA02"/>
<dbReference type="EMBL" id="WCUA01000005">
    <property type="protein sequence ID" value="KAB4186496.1"/>
    <property type="molecule type" value="Genomic_DNA"/>
</dbReference>
<keyword evidence="1" id="KW-0812">Transmembrane</keyword>
<comment type="caution">
    <text evidence="3">The sequence shown here is derived from an EMBL/GenBank/DDBJ whole genome shotgun (WGS) entry which is preliminary data.</text>
</comment>
<evidence type="ECO:0000313" key="4">
    <source>
        <dbReference type="Proteomes" id="UP000442334"/>
    </source>
</evidence>
<dbReference type="RefSeq" id="WP_005864308.1">
    <property type="nucleotide sequence ID" value="NZ_WCTZ01000005.1"/>
</dbReference>
<evidence type="ECO:0000259" key="2">
    <source>
        <dbReference type="Pfam" id="PF20016"/>
    </source>
</evidence>
<dbReference type="Pfam" id="PF20016">
    <property type="entry name" value="ThsA_Macro"/>
    <property type="match status" value="1"/>
</dbReference>
<feature type="domain" description="Thoeris protein ThsA Macro" evidence="2">
    <location>
        <begin position="86"/>
        <end position="258"/>
    </location>
</feature>
<name>A0A7J5HA02_BACUN</name>
<dbReference type="InterPro" id="IPR045535">
    <property type="entry name" value="ThsA_Macro"/>
</dbReference>
<keyword evidence="1" id="KW-1133">Transmembrane helix</keyword>
<protein>
    <recommendedName>
        <fullName evidence="2">Thoeris protein ThsA Macro domain-containing protein</fullName>
    </recommendedName>
</protein>
<evidence type="ECO:0000256" key="1">
    <source>
        <dbReference type="SAM" id="Phobius"/>
    </source>
</evidence>
<reference evidence="3 4" key="1">
    <citation type="journal article" date="2019" name="Nat. Med.">
        <title>A library of human gut bacterial isolates paired with longitudinal multiomics data enables mechanistic microbiome research.</title>
        <authorList>
            <person name="Poyet M."/>
            <person name="Groussin M."/>
            <person name="Gibbons S.M."/>
            <person name="Avila-Pacheco J."/>
            <person name="Jiang X."/>
            <person name="Kearney S.M."/>
            <person name="Perrotta A.R."/>
            <person name="Berdy B."/>
            <person name="Zhao S."/>
            <person name="Lieberman T.D."/>
            <person name="Swanson P.K."/>
            <person name="Smith M."/>
            <person name="Roesemann S."/>
            <person name="Alexander J.E."/>
            <person name="Rich S.A."/>
            <person name="Livny J."/>
            <person name="Vlamakis H."/>
            <person name="Clish C."/>
            <person name="Bullock K."/>
            <person name="Deik A."/>
            <person name="Scott J."/>
            <person name="Pierce K.A."/>
            <person name="Xavier R.J."/>
            <person name="Alm E.J."/>
        </authorList>
    </citation>
    <scope>NUCLEOTIDE SEQUENCE [LARGE SCALE GENOMIC DNA]</scope>
    <source>
        <strain evidence="3 4">BIOML-A21</strain>
    </source>
</reference>
<organism evidence="3 4">
    <name type="scientific">Bacteroides uniformis</name>
    <dbReference type="NCBI Taxonomy" id="820"/>
    <lineage>
        <taxon>Bacteria</taxon>
        <taxon>Pseudomonadati</taxon>
        <taxon>Bacteroidota</taxon>
        <taxon>Bacteroidia</taxon>
        <taxon>Bacteroidales</taxon>
        <taxon>Bacteroidaceae</taxon>
        <taxon>Bacteroides</taxon>
    </lineage>
</organism>
<accession>A0A7J5HA02</accession>
<evidence type="ECO:0000313" key="3">
    <source>
        <dbReference type="EMBL" id="KAB4186496.1"/>
    </source>
</evidence>